<name>A0A7L0XLC4_TYRSA</name>
<evidence type="ECO:0000256" key="1">
    <source>
        <dbReference type="PROSITE-ProRule" id="PRU00042"/>
    </source>
</evidence>
<dbReference type="GO" id="GO:0008270">
    <property type="term" value="F:zinc ion binding"/>
    <property type="evidence" value="ECO:0007669"/>
    <property type="project" value="UniProtKB-KW"/>
</dbReference>
<dbReference type="SMART" id="SM00355">
    <property type="entry name" value="ZnF_C2H2"/>
    <property type="match status" value="2"/>
</dbReference>
<feature type="non-terminal residue" evidence="4">
    <location>
        <position position="1"/>
    </location>
</feature>
<feature type="compositionally biased region" description="Basic and acidic residues" evidence="2">
    <location>
        <begin position="1"/>
        <end position="16"/>
    </location>
</feature>
<evidence type="ECO:0000313" key="4">
    <source>
        <dbReference type="EMBL" id="NXM03958.1"/>
    </source>
</evidence>
<keyword evidence="1" id="KW-0863">Zinc-finger</keyword>
<keyword evidence="1" id="KW-0479">Metal-binding</keyword>
<evidence type="ECO:0000259" key="3">
    <source>
        <dbReference type="PROSITE" id="PS50157"/>
    </source>
</evidence>
<dbReference type="SUPFAM" id="SSF57667">
    <property type="entry name" value="beta-beta-alpha zinc fingers"/>
    <property type="match status" value="1"/>
</dbReference>
<dbReference type="Proteomes" id="UP000537779">
    <property type="component" value="Unassembled WGS sequence"/>
</dbReference>
<protein>
    <submittedName>
        <fullName evidence="4">SRYC protein</fullName>
    </submittedName>
</protein>
<dbReference type="InterPro" id="IPR036236">
    <property type="entry name" value="Znf_C2H2_sf"/>
</dbReference>
<dbReference type="Gene3D" id="3.30.160.60">
    <property type="entry name" value="Classic Zinc Finger"/>
    <property type="match status" value="1"/>
</dbReference>
<reference evidence="4 5" key="1">
    <citation type="submission" date="2019-09" db="EMBL/GenBank/DDBJ databases">
        <title>Bird 10,000 Genomes (B10K) Project - Family phase.</title>
        <authorList>
            <person name="Zhang G."/>
        </authorList>
    </citation>
    <scope>NUCLEOTIDE SEQUENCE [LARGE SCALE GENOMIC DNA]</scope>
    <source>
        <strain evidence="4">B10K-DU-001-37</strain>
        <tissue evidence="4">Muscle</tissue>
    </source>
</reference>
<feature type="region of interest" description="Disordered" evidence="2">
    <location>
        <begin position="1"/>
        <end position="63"/>
    </location>
</feature>
<sequence length="343" mass="35977">EAKTTEPGDGSCREPEESGNLAEESGKLAEEGGNPSEQSGKSAEEGGKRAEESESPAVPENCSTRECLANPTAAARGSPALPCCFSPTCIAPPALTAPVPLEAAVPGDLSQLPPAPSCPLSAAVDQNQSPSPPLAAADTEVGIPMEVPQEKVTVEKPIVPETSSEGPEEEKGLEQEDVDSGNAGQGPAADVPEGPGKVDPGPEKPEKGSCLGRPAAWQRNATREFYSCPICSKNFLLKINFLIHQHSHSNSAPYICVHCDRHFMSKKKIRRHLRAWAASRTCQPLEPEPCPGRTPCPTSQPQTQVANGPCQPPDAQVCPLQVPCPTSQPEASVPKGTCQPSEP</sequence>
<gene>
    <name evidence="4" type="primary">Wdn</name>
    <name evidence="4" type="ORF">TYRSAV_R15076</name>
</gene>
<dbReference type="AlphaFoldDB" id="A0A7L0XLC4"/>
<keyword evidence="5" id="KW-1185">Reference proteome</keyword>
<feature type="compositionally biased region" description="Basic and acidic residues" evidence="2">
    <location>
        <begin position="42"/>
        <end position="52"/>
    </location>
</feature>
<feature type="non-terminal residue" evidence="4">
    <location>
        <position position="343"/>
    </location>
</feature>
<keyword evidence="1" id="KW-0862">Zinc</keyword>
<accession>A0A7L0XLC4</accession>
<dbReference type="PROSITE" id="PS00028">
    <property type="entry name" value="ZINC_FINGER_C2H2_1"/>
    <property type="match status" value="1"/>
</dbReference>
<feature type="domain" description="C2H2-type" evidence="3">
    <location>
        <begin position="254"/>
        <end position="281"/>
    </location>
</feature>
<dbReference type="PROSITE" id="PS50157">
    <property type="entry name" value="ZINC_FINGER_C2H2_2"/>
    <property type="match status" value="2"/>
</dbReference>
<proteinExistence type="predicted"/>
<dbReference type="Gene3D" id="6.10.250.1010">
    <property type="match status" value="1"/>
</dbReference>
<feature type="region of interest" description="Disordered" evidence="2">
    <location>
        <begin position="105"/>
        <end position="212"/>
    </location>
</feature>
<dbReference type="InterPro" id="IPR013087">
    <property type="entry name" value="Znf_C2H2_type"/>
</dbReference>
<dbReference type="EMBL" id="VXAW01007747">
    <property type="protein sequence ID" value="NXM03958.1"/>
    <property type="molecule type" value="Genomic_DNA"/>
</dbReference>
<feature type="domain" description="C2H2-type" evidence="3">
    <location>
        <begin position="226"/>
        <end position="253"/>
    </location>
</feature>
<evidence type="ECO:0000313" key="5">
    <source>
        <dbReference type="Proteomes" id="UP000537779"/>
    </source>
</evidence>
<comment type="caution">
    <text evidence="4">The sequence shown here is derived from an EMBL/GenBank/DDBJ whole genome shotgun (WGS) entry which is preliminary data.</text>
</comment>
<organism evidence="4 5">
    <name type="scientific">Tyrannus savana</name>
    <name type="common">Fork-tailed flycatcher</name>
    <name type="synonym">Muscivora tyrannus</name>
    <dbReference type="NCBI Taxonomy" id="137541"/>
    <lineage>
        <taxon>Eukaryota</taxon>
        <taxon>Metazoa</taxon>
        <taxon>Chordata</taxon>
        <taxon>Craniata</taxon>
        <taxon>Vertebrata</taxon>
        <taxon>Euteleostomi</taxon>
        <taxon>Archelosauria</taxon>
        <taxon>Archosauria</taxon>
        <taxon>Dinosauria</taxon>
        <taxon>Saurischia</taxon>
        <taxon>Theropoda</taxon>
        <taxon>Coelurosauria</taxon>
        <taxon>Aves</taxon>
        <taxon>Neognathae</taxon>
        <taxon>Neoaves</taxon>
        <taxon>Telluraves</taxon>
        <taxon>Australaves</taxon>
        <taxon>Passeriformes</taxon>
        <taxon>Tyrannidae</taxon>
        <taxon>Tyrannus</taxon>
    </lineage>
</organism>
<evidence type="ECO:0000256" key="2">
    <source>
        <dbReference type="SAM" id="MobiDB-lite"/>
    </source>
</evidence>